<dbReference type="SUPFAM" id="SSF47923">
    <property type="entry name" value="Ypt/Rab-GAP domain of gyp1p"/>
    <property type="match status" value="2"/>
</dbReference>
<evidence type="ECO:0000313" key="2">
    <source>
        <dbReference type="Proteomes" id="UP000035642"/>
    </source>
</evidence>
<dbReference type="PROSITE" id="PS50086">
    <property type="entry name" value="TBC_RABGAP"/>
    <property type="match status" value="1"/>
</dbReference>
<feature type="domain" description="Rab-GAP TBC" evidence="1">
    <location>
        <begin position="109"/>
        <end position="303"/>
    </location>
</feature>
<name>A0A158P9Z7_ANGCA</name>
<dbReference type="PANTHER" id="PTHR47219:SF20">
    <property type="entry name" value="TBC1 DOMAIN FAMILY MEMBER 2B"/>
    <property type="match status" value="1"/>
</dbReference>
<evidence type="ECO:0000259" key="1">
    <source>
        <dbReference type="PROSITE" id="PS50086"/>
    </source>
</evidence>
<dbReference type="Gene3D" id="1.10.472.80">
    <property type="entry name" value="Ypt/Rab-GAP domain of gyp1p, domain 3"/>
    <property type="match status" value="1"/>
</dbReference>
<dbReference type="SMART" id="SM00164">
    <property type="entry name" value="TBC"/>
    <property type="match status" value="1"/>
</dbReference>
<dbReference type="PANTHER" id="PTHR47219">
    <property type="entry name" value="RAB GTPASE-ACTIVATING PROTEIN 1-LIKE"/>
    <property type="match status" value="1"/>
</dbReference>
<dbReference type="Gene3D" id="1.10.8.270">
    <property type="entry name" value="putative rabgap domain of human tbc1 domain family member 14 like domains"/>
    <property type="match status" value="1"/>
</dbReference>
<dbReference type="InterPro" id="IPR035969">
    <property type="entry name" value="Rab-GAP_TBC_sf"/>
</dbReference>
<keyword evidence="2" id="KW-1185">Reference proteome</keyword>
<dbReference type="InterPro" id="IPR000195">
    <property type="entry name" value="Rab-GAP-TBC_dom"/>
</dbReference>
<dbReference type="Pfam" id="PF00566">
    <property type="entry name" value="RabGAP-TBC"/>
    <property type="match status" value="1"/>
</dbReference>
<dbReference type="AlphaFoldDB" id="A0A158P9Z7"/>
<dbReference type="GO" id="GO:0031267">
    <property type="term" value="F:small GTPase binding"/>
    <property type="evidence" value="ECO:0007669"/>
    <property type="project" value="TreeGrafter"/>
</dbReference>
<evidence type="ECO:0000313" key="3">
    <source>
        <dbReference type="WBParaSite" id="ACAC_0000883001-mRNA-1"/>
    </source>
</evidence>
<accession>A0A158P9Z7</accession>
<organism evidence="2 3">
    <name type="scientific">Angiostrongylus cantonensis</name>
    <name type="common">Rat lungworm</name>
    <dbReference type="NCBI Taxonomy" id="6313"/>
    <lineage>
        <taxon>Eukaryota</taxon>
        <taxon>Metazoa</taxon>
        <taxon>Ecdysozoa</taxon>
        <taxon>Nematoda</taxon>
        <taxon>Chromadorea</taxon>
        <taxon>Rhabditida</taxon>
        <taxon>Rhabditina</taxon>
        <taxon>Rhabditomorpha</taxon>
        <taxon>Strongyloidea</taxon>
        <taxon>Metastrongylidae</taxon>
        <taxon>Angiostrongylus</taxon>
    </lineage>
</organism>
<dbReference type="STRING" id="6313.A0A158P9Z7"/>
<reference evidence="3" key="2">
    <citation type="submission" date="2016-04" db="UniProtKB">
        <authorList>
            <consortium name="WormBaseParasite"/>
        </authorList>
    </citation>
    <scope>IDENTIFICATION</scope>
</reference>
<dbReference type="GO" id="GO:0005096">
    <property type="term" value="F:GTPase activator activity"/>
    <property type="evidence" value="ECO:0007669"/>
    <property type="project" value="TreeGrafter"/>
</dbReference>
<dbReference type="InterPro" id="IPR050302">
    <property type="entry name" value="Rab_GAP_TBC_domain"/>
</dbReference>
<dbReference type="Proteomes" id="UP000035642">
    <property type="component" value="Unassembled WGS sequence"/>
</dbReference>
<reference evidence="2" key="1">
    <citation type="submission" date="2012-09" db="EMBL/GenBank/DDBJ databases">
        <authorList>
            <person name="Martin A.A."/>
        </authorList>
    </citation>
    <scope>NUCLEOTIDE SEQUENCE</scope>
</reference>
<protein>
    <submittedName>
        <fullName evidence="3">Rab-GAP TBC domain-containing protein</fullName>
    </submittedName>
</protein>
<sequence>MLFTGRERTGGRSICSPTAHTFKCRDDDGALHWTSWRAKFSRKVDDLGFESPWSEERNLDRDEQVMAAKQEYTAFWADYFPVVMRRRKRWEHTDPRRDPSKLQRFVYKGIPAPFRKEGPSARLNAISFAKFIPLQIWMRNCAPRGAPLLTTVPAGTVEAIRIDLPRTFPSNQFLRIERFRNALGRMLYTLAQYIPSVGYCQGINFVAGLILLVMKNETNAADLLIQMVRQRQDYYNETMSGLKRDTRVLQLILAKECPQVARVLKALDVGLDLVIGKWLLCWFVESLPLETVLRIWDCMIYDGNDLWLFRISLCLIRANQRQIGSVKTLDQLLQAFQSICRSRMALYCHQLIKSASHERISQKMIDELRTICDCGDR</sequence>
<dbReference type="WBParaSite" id="ACAC_0000883001-mRNA-1">
    <property type="protein sequence ID" value="ACAC_0000883001-mRNA-1"/>
    <property type="gene ID" value="ACAC_0000883001"/>
</dbReference>
<proteinExistence type="predicted"/>